<reference evidence="4" key="1">
    <citation type="journal article" date="2018" name="Front. Microbiol.">
        <title>Genome-Based Analysis Reveals the Taxonomy and Diversity of the Family Idiomarinaceae.</title>
        <authorList>
            <person name="Liu Y."/>
            <person name="Lai Q."/>
            <person name="Shao Z."/>
        </authorList>
    </citation>
    <scope>NUCLEOTIDE SEQUENCE [LARGE SCALE GENOMIC DNA]</scope>
    <source>
        <strain evidence="4">GBPy7</strain>
    </source>
</reference>
<keyword evidence="1" id="KW-0547">Nucleotide-binding</keyword>
<proteinExistence type="predicted"/>
<gene>
    <name evidence="3" type="ORF">CWE08_09330</name>
</gene>
<dbReference type="Gene3D" id="3.30.470.20">
    <property type="entry name" value="ATP-grasp fold, B domain"/>
    <property type="match status" value="1"/>
</dbReference>
<dbReference type="EMBL" id="PIPJ01000007">
    <property type="protein sequence ID" value="RUO19624.1"/>
    <property type="molecule type" value="Genomic_DNA"/>
</dbReference>
<organism evidence="3 4">
    <name type="scientific">Aliidiomarina iranensis</name>
    <dbReference type="NCBI Taxonomy" id="1434071"/>
    <lineage>
        <taxon>Bacteria</taxon>
        <taxon>Pseudomonadati</taxon>
        <taxon>Pseudomonadota</taxon>
        <taxon>Gammaproteobacteria</taxon>
        <taxon>Alteromonadales</taxon>
        <taxon>Idiomarinaceae</taxon>
        <taxon>Aliidiomarina</taxon>
    </lineage>
</organism>
<dbReference type="GO" id="GO:0046872">
    <property type="term" value="F:metal ion binding"/>
    <property type="evidence" value="ECO:0007669"/>
    <property type="project" value="InterPro"/>
</dbReference>
<evidence type="ECO:0000313" key="3">
    <source>
        <dbReference type="EMBL" id="RUO19624.1"/>
    </source>
</evidence>
<dbReference type="Proteomes" id="UP000288395">
    <property type="component" value="Unassembled WGS sequence"/>
</dbReference>
<accession>A0A432VT87</accession>
<sequence>MKATALVLGGYINGYSIVKELHEEGVDNIALFHAGRTIAGFSNKINYMATIDKTPESLLKELRKLNEKFDYIVVFPTDDLQVENLYHIREEIKDFCYLPLNPDTVMQSLDKYYQYAVCERIGVPFPKTKLINIATDLDEIDELTFPILIKPSTRVDIVQNVFRNIYLEDAESYAVNKELLKSFIDKEIEFIASEFVPGDDTNIYAYTCYRSQDAVIQNEWTGKKLTQYPDDYGVFCSASNEAPSEVLEQGRALVEALDAFGIIEPEFKYDPRDQSFKLMEVNLRSMMWHRTGKVSGVRLHKSMYDFALGNNPIKDTQHKQPTIHFVYMVHEIGNLIARKGYWKYFKHNVWGGDKRVWAVYEIQDIKPFIYSLYLLVKVSASVCLKRLKIR</sequence>
<keyword evidence="4" id="KW-1185">Reference proteome</keyword>
<evidence type="ECO:0000313" key="4">
    <source>
        <dbReference type="Proteomes" id="UP000288395"/>
    </source>
</evidence>
<evidence type="ECO:0000256" key="1">
    <source>
        <dbReference type="PROSITE-ProRule" id="PRU00409"/>
    </source>
</evidence>
<comment type="caution">
    <text evidence="3">The sequence shown here is derived from an EMBL/GenBank/DDBJ whole genome shotgun (WGS) entry which is preliminary data.</text>
</comment>
<dbReference type="GO" id="GO:0005524">
    <property type="term" value="F:ATP binding"/>
    <property type="evidence" value="ECO:0007669"/>
    <property type="project" value="UniProtKB-UniRule"/>
</dbReference>
<dbReference type="SUPFAM" id="SSF56059">
    <property type="entry name" value="Glutathione synthetase ATP-binding domain-like"/>
    <property type="match status" value="1"/>
</dbReference>
<dbReference type="InterPro" id="IPR011761">
    <property type="entry name" value="ATP-grasp"/>
</dbReference>
<dbReference type="OrthoDB" id="5372487at2"/>
<protein>
    <recommendedName>
        <fullName evidence="2">ATP-grasp domain-containing protein</fullName>
    </recommendedName>
</protein>
<evidence type="ECO:0000259" key="2">
    <source>
        <dbReference type="PROSITE" id="PS50975"/>
    </source>
</evidence>
<dbReference type="RefSeq" id="WP_126767727.1">
    <property type="nucleotide sequence ID" value="NZ_PIPJ01000007.1"/>
</dbReference>
<dbReference type="PROSITE" id="PS50975">
    <property type="entry name" value="ATP_GRASP"/>
    <property type="match status" value="1"/>
</dbReference>
<feature type="domain" description="ATP-grasp" evidence="2">
    <location>
        <begin position="115"/>
        <end position="308"/>
    </location>
</feature>
<keyword evidence="1" id="KW-0067">ATP-binding</keyword>
<dbReference type="AlphaFoldDB" id="A0A432VT87"/>
<name>A0A432VT87_9GAMM</name>